<accession>A0A6M3LL24</accession>
<dbReference type="EMBL" id="MT143369">
    <property type="protein sequence ID" value="QJA96087.1"/>
    <property type="molecule type" value="Genomic_DNA"/>
</dbReference>
<organism evidence="2">
    <name type="scientific">viral metagenome</name>
    <dbReference type="NCBI Taxonomy" id="1070528"/>
    <lineage>
        <taxon>unclassified sequences</taxon>
        <taxon>metagenomes</taxon>
        <taxon>organismal metagenomes</taxon>
    </lineage>
</organism>
<dbReference type="EMBL" id="MT141733">
    <property type="protein sequence ID" value="QJA69751.1"/>
    <property type="molecule type" value="Genomic_DNA"/>
</dbReference>
<proteinExistence type="predicted"/>
<dbReference type="AlphaFoldDB" id="A0A6M3LL24"/>
<evidence type="ECO:0000313" key="2">
    <source>
        <dbReference type="EMBL" id="QJA96087.1"/>
    </source>
</evidence>
<protein>
    <submittedName>
        <fullName evidence="2">Uncharacterized protein</fullName>
    </submittedName>
</protein>
<gene>
    <name evidence="1" type="ORF">MM415A04326_0010</name>
    <name evidence="2" type="ORF">MM415B04941_0007</name>
</gene>
<name>A0A6M3LL24_9ZZZZ</name>
<evidence type="ECO:0000313" key="1">
    <source>
        <dbReference type="EMBL" id="QJA69751.1"/>
    </source>
</evidence>
<reference evidence="2" key="1">
    <citation type="submission" date="2020-03" db="EMBL/GenBank/DDBJ databases">
        <title>The deep terrestrial virosphere.</title>
        <authorList>
            <person name="Holmfeldt K."/>
            <person name="Nilsson E."/>
            <person name="Simone D."/>
            <person name="Lopez-Fernandez M."/>
            <person name="Wu X."/>
            <person name="de Brujin I."/>
            <person name="Lundin D."/>
            <person name="Andersson A."/>
            <person name="Bertilsson S."/>
            <person name="Dopson M."/>
        </authorList>
    </citation>
    <scope>NUCLEOTIDE SEQUENCE</scope>
    <source>
        <strain evidence="1">MM415A04326</strain>
        <strain evidence="2">MM415B04941</strain>
    </source>
</reference>
<sequence length="91" mass="10350">MKNCYKCGYKGENPGSAHIRCKYNWRNSKLEAPSGNPHGIRNGWYIFPVNFDPTWMQTDCPAFSATVNEKDIVEKYDPFFELAAILGSVGR</sequence>